<evidence type="ECO:0000313" key="2">
    <source>
        <dbReference type="EMBL" id="MCI2284609.1"/>
    </source>
</evidence>
<evidence type="ECO:0000256" key="1">
    <source>
        <dbReference type="SAM" id="Coils"/>
    </source>
</evidence>
<evidence type="ECO:0000313" key="3">
    <source>
        <dbReference type="Proteomes" id="UP001139646"/>
    </source>
</evidence>
<keyword evidence="3" id="KW-1185">Reference proteome</keyword>
<keyword evidence="1" id="KW-0175">Coiled coil</keyword>
<feature type="coiled-coil region" evidence="1">
    <location>
        <begin position="68"/>
        <end position="95"/>
    </location>
</feature>
<organism evidence="2 3">
    <name type="scientific">Colwellia maritima</name>
    <dbReference type="NCBI Taxonomy" id="2912588"/>
    <lineage>
        <taxon>Bacteria</taxon>
        <taxon>Pseudomonadati</taxon>
        <taxon>Pseudomonadota</taxon>
        <taxon>Gammaproteobacteria</taxon>
        <taxon>Alteromonadales</taxon>
        <taxon>Colwelliaceae</taxon>
        <taxon>Colwellia</taxon>
    </lineage>
</organism>
<dbReference type="EMBL" id="JAKKSL010000003">
    <property type="protein sequence ID" value="MCI2284609.1"/>
    <property type="molecule type" value="Genomic_DNA"/>
</dbReference>
<reference evidence="2" key="1">
    <citation type="submission" date="2022-01" db="EMBL/GenBank/DDBJ databases">
        <title>Colwellia maritima, isolated from seawater.</title>
        <authorList>
            <person name="Kristyanto S."/>
            <person name="Jung J."/>
            <person name="Jeon C.O."/>
        </authorList>
    </citation>
    <scope>NUCLEOTIDE SEQUENCE</scope>
    <source>
        <strain evidence="2">MSW7</strain>
    </source>
</reference>
<proteinExistence type="predicted"/>
<dbReference type="RefSeq" id="WP_242287090.1">
    <property type="nucleotide sequence ID" value="NZ_JAKKSL010000003.1"/>
</dbReference>
<name>A0ABS9X2Z6_9GAMM</name>
<evidence type="ECO:0008006" key="4">
    <source>
        <dbReference type="Google" id="ProtNLM"/>
    </source>
</evidence>
<dbReference type="Proteomes" id="UP001139646">
    <property type="component" value="Unassembled WGS sequence"/>
</dbReference>
<gene>
    <name evidence="2" type="ORF">L3081_15940</name>
</gene>
<accession>A0ABS9X2Z6</accession>
<comment type="caution">
    <text evidence="2">The sequence shown here is derived from an EMBL/GenBank/DDBJ whole genome shotgun (WGS) entry which is preliminary data.</text>
</comment>
<sequence length="180" mass="19693">MQQLNFSTISGSQNVEVKDSIAAILPSPLKDEFSQHIELHLAKNKDISETENKEFDAVITPKQTSSDNSESNQKIIKTESQVDNIQNNVNALSDEELSASDTQKIAANGNDSEMMTNGSLTDEANQSASESELLMSFFSKVDKTLTEQGLVEKAPVDKILIDKNLTETASIVKNVENTDV</sequence>
<protein>
    <recommendedName>
        <fullName evidence="4">Flagellar hook-length control protein FliK</fullName>
    </recommendedName>
</protein>